<dbReference type="Proteomes" id="UP001245370">
    <property type="component" value="Unassembled WGS sequence"/>
</dbReference>
<dbReference type="RefSeq" id="WP_281809810.1">
    <property type="nucleotide sequence ID" value="NZ_BSDO01000011.1"/>
</dbReference>
<dbReference type="Proteomes" id="UP001144397">
    <property type="component" value="Unassembled WGS sequence"/>
</dbReference>
<dbReference type="SUPFAM" id="SSF54637">
    <property type="entry name" value="Thioesterase/thiol ester dehydrase-isomerase"/>
    <property type="match status" value="1"/>
</dbReference>
<evidence type="ECO:0000313" key="4">
    <source>
        <dbReference type="Proteomes" id="UP001245370"/>
    </source>
</evidence>
<evidence type="ECO:0000313" key="2">
    <source>
        <dbReference type="EMBL" id="MDR6336545.1"/>
    </source>
</evidence>
<proteinExistence type="predicted"/>
<evidence type="ECO:0000313" key="3">
    <source>
        <dbReference type="Proteomes" id="UP001144397"/>
    </source>
</evidence>
<dbReference type="Gene3D" id="3.10.129.10">
    <property type="entry name" value="Hotdog Thioesterase"/>
    <property type="match status" value="1"/>
</dbReference>
<sequence>MGEDAFIWRRRVGFGDCDPARIAYTGKIPDFALEAIDAFWEDLLDGTNWFRMNVDLGIGCPFVHMEMDFKAPITPRTPLFCHVEPARLGTTSITFRVTGVQEERTCFVASFVAVFVREGELKKIPVPEHIRAALRGRFAHLRET</sequence>
<dbReference type="Pfam" id="PF13279">
    <property type="entry name" value="4HBT_2"/>
    <property type="match status" value="1"/>
</dbReference>
<comment type="caution">
    <text evidence="1">The sequence shown here is derived from an EMBL/GenBank/DDBJ whole genome shotgun (WGS) entry which is preliminary data.</text>
</comment>
<evidence type="ECO:0000313" key="1">
    <source>
        <dbReference type="EMBL" id="GLI25120.1"/>
    </source>
</evidence>
<gene>
    <name evidence="2" type="ORF">GGQ86_005048</name>
    <name evidence="1" type="ORF">XFLAVUS301_47940</name>
</gene>
<dbReference type="CDD" id="cd00586">
    <property type="entry name" value="4HBT"/>
    <property type="match status" value="1"/>
</dbReference>
<dbReference type="InterPro" id="IPR029069">
    <property type="entry name" value="HotDog_dom_sf"/>
</dbReference>
<protein>
    <submittedName>
        <fullName evidence="2">Acyl-CoA thioesterase FadM</fullName>
    </submittedName>
</protein>
<name>A0A9W6CRH7_XANFL</name>
<dbReference type="EMBL" id="JAVDPY010000013">
    <property type="protein sequence ID" value="MDR6336545.1"/>
    <property type="molecule type" value="Genomic_DNA"/>
</dbReference>
<reference evidence="1" key="1">
    <citation type="submission" date="2022-12" db="EMBL/GenBank/DDBJ databases">
        <title>Reference genome sequencing for broad-spectrum identification of bacterial and archaeal isolates by mass spectrometry.</title>
        <authorList>
            <person name="Sekiguchi Y."/>
            <person name="Tourlousse D.M."/>
        </authorList>
    </citation>
    <scope>NUCLEOTIDE SEQUENCE</scope>
    <source>
        <strain evidence="1">301</strain>
    </source>
</reference>
<keyword evidence="4" id="KW-1185">Reference proteome</keyword>
<dbReference type="EMBL" id="BSDO01000011">
    <property type="protein sequence ID" value="GLI25120.1"/>
    <property type="molecule type" value="Genomic_DNA"/>
</dbReference>
<accession>A0A9W6CRH7</accession>
<reference evidence="2 4" key="2">
    <citation type="submission" date="2023-07" db="EMBL/GenBank/DDBJ databases">
        <title>Genomic Encyclopedia of Type Strains, Phase IV (KMG-IV): sequencing the most valuable type-strain genomes for metagenomic binning, comparative biology and taxonomic classification.</title>
        <authorList>
            <person name="Goeker M."/>
        </authorList>
    </citation>
    <scope>NUCLEOTIDE SEQUENCE [LARGE SCALE GENOMIC DNA]</scope>
    <source>
        <strain evidence="2 4">DSM 338</strain>
    </source>
</reference>
<dbReference type="AlphaFoldDB" id="A0A9W6CRH7"/>
<organism evidence="1 3">
    <name type="scientific">Xanthobacter flavus</name>
    <dbReference type="NCBI Taxonomy" id="281"/>
    <lineage>
        <taxon>Bacteria</taxon>
        <taxon>Pseudomonadati</taxon>
        <taxon>Pseudomonadota</taxon>
        <taxon>Alphaproteobacteria</taxon>
        <taxon>Hyphomicrobiales</taxon>
        <taxon>Xanthobacteraceae</taxon>
        <taxon>Xanthobacter</taxon>
    </lineage>
</organism>
<dbReference type="GeneID" id="95765564"/>